<keyword evidence="6 10" id="KW-0378">Hydrolase</keyword>
<reference evidence="10" key="1">
    <citation type="submission" date="2021-04" db="EMBL/GenBank/DDBJ databases">
        <authorList>
            <person name="Chebbi M.A.C M."/>
        </authorList>
    </citation>
    <scope>NUCLEOTIDE SEQUENCE</scope>
</reference>
<feature type="region of interest" description="Disordered" evidence="7">
    <location>
        <begin position="180"/>
        <end position="204"/>
    </location>
</feature>
<sequence length="826" mass="94914">MGKKKNRSNINGNNNYVQHSSHTVSSSSNSEIKCRHISKSINLSTVRRILKKNGIIDKCLLCHNLRIDSTQINNNNNINDSNNNNNNNNGSNNSVNNKPSLLVCLQCGNQSCGELVKNHAEEHYRIPHSDWHYLTVDILNWKIFCYECKIFIDINSNTQLHEIVEFLKGLTPKLFSHSNAMPKLNEKKPKEYSSTAHTENKKEESSQYFPVKGLSNLGNTCFFNSVLQCLAQTPYLVEVLNDLINPKNKFSLPGGEVKVAFNGDENDVRTHILPPIEKTLDSSGNFTSEFHKTLLNIRNPNSNEIYRPSLLLNILRKKISHCTDGGQHDSHELLRLLLELIRNEDFHRYQSIILKEIGRENNETKQKNDVENKAFTKFYENQANSRLLGVESLFRGVLESTVKCTECNNSSQRSEYFMDLSLPVIVEKAQTFNAKQHKIERLDAACNKYFPSDRKSKHQLKKEKRNAKLIRRSNKKFHNNKIRNDDEDGNEVPDLKVDVENQVDETKTEKLIDAENPVDEIKTEELIDAENHVDEIKTEKLIDVKNKIDVNKDIFEKQINRNSNNSLKLEKINMSNETHSEAVNQDDHLNLETQNIPHERVPCINVSNNSGDLTTKLSNMSISQDKLTSPAFTHYQPQSNNISIESCLNQFIAVELLDDNNKVQCKVCTDRMNKTRSDKVPGSKSVYTPSVKQYLISQSPAILILHLKRFQSQKFNGYHKTDKHVSFPMQLDLAPFCKNKEKRKLYSLYGLIEHSGTIHGGHYVAYVKTRKKLDPNDSRWSFLLKNDVTRTENKENGNDTNEIDIDKEENDHILPGQWFYASDSRY</sequence>
<keyword evidence="6" id="KW-0645">Protease</keyword>
<dbReference type="InterPro" id="IPR018200">
    <property type="entry name" value="USP_CS"/>
</dbReference>
<dbReference type="PROSITE" id="PS00972">
    <property type="entry name" value="USP_1"/>
    <property type="match status" value="1"/>
</dbReference>
<keyword evidence="11" id="KW-1185">Reference proteome</keyword>
<keyword evidence="3 5" id="KW-0863">Zinc-finger</keyword>
<evidence type="ECO:0000256" key="4">
    <source>
        <dbReference type="ARBA" id="ARBA00022833"/>
    </source>
</evidence>
<feature type="domain" description="UBP-type" evidence="9">
    <location>
        <begin position="60"/>
        <end position="174"/>
    </location>
</feature>
<keyword evidence="4" id="KW-0862">Zinc</keyword>
<organism evidence="10 11">
    <name type="scientific">Cotesia congregata</name>
    <name type="common">Parasitoid wasp</name>
    <name type="synonym">Apanteles congregatus</name>
    <dbReference type="NCBI Taxonomy" id="51543"/>
    <lineage>
        <taxon>Eukaryota</taxon>
        <taxon>Metazoa</taxon>
        <taxon>Ecdysozoa</taxon>
        <taxon>Arthropoda</taxon>
        <taxon>Hexapoda</taxon>
        <taxon>Insecta</taxon>
        <taxon>Pterygota</taxon>
        <taxon>Neoptera</taxon>
        <taxon>Endopterygota</taxon>
        <taxon>Hymenoptera</taxon>
        <taxon>Apocrita</taxon>
        <taxon>Ichneumonoidea</taxon>
        <taxon>Braconidae</taxon>
        <taxon>Microgastrinae</taxon>
        <taxon>Cotesia</taxon>
    </lineage>
</organism>
<dbReference type="OrthoDB" id="2020758at2759"/>
<evidence type="ECO:0000256" key="7">
    <source>
        <dbReference type="SAM" id="MobiDB-lite"/>
    </source>
</evidence>
<keyword evidence="6" id="KW-0833">Ubl conjugation pathway</keyword>
<feature type="compositionally biased region" description="Low complexity" evidence="7">
    <location>
        <begin position="8"/>
        <end position="29"/>
    </location>
</feature>
<evidence type="ECO:0000256" key="5">
    <source>
        <dbReference type="PROSITE-ProRule" id="PRU00502"/>
    </source>
</evidence>
<dbReference type="Pfam" id="PF00443">
    <property type="entry name" value="UCH"/>
    <property type="match status" value="1"/>
</dbReference>
<dbReference type="PROSITE" id="PS00973">
    <property type="entry name" value="USP_2"/>
    <property type="match status" value="1"/>
</dbReference>
<proteinExistence type="inferred from homology"/>
<gene>
    <name evidence="10" type="ORF">HICCMSTLAB_LOCUS9623</name>
</gene>
<feature type="domain" description="USP" evidence="8">
    <location>
        <begin position="212"/>
        <end position="826"/>
    </location>
</feature>
<dbReference type="InterPro" id="IPR013083">
    <property type="entry name" value="Znf_RING/FYVE/PHD"/>
</dbReference>
<comment type="similarity">
    <text evidence="1 6">Belongs to the peptidase C19 family.</text>
</comment>
<feature type="region of interest" description="Disordered" evidence="7">
    <location>
        <begin position="1"/>
        <end position="29"/>
    </location>
</feature>
<dbReference type="InterPro" id="IPR050164">
    <property type="entry name" value="Peptidase_C19"/>
</dbReference>
<dbReference type="PANTHER" id="PTHR24006:SF781">
    <property type="entry name" value="LD34905P"/>
    <property type="match status" value="1"/>
</dbReference>
<dbReference type="GO" id="GO:0005829">
    <property type="term" value="C:cytosol"/>
    <property type="evidence" value="ECO:0007669"/>
    <property type="project" value="TreeGrafter"/>
</dbReference>
<dbReference type="PROSITE" id="PS50271">
    <property type="entry name" value="ZF_UBP"/>
    <property type="match status" value="1"/>
</dbReference>
<comment type="caution">
    <text evidence="10">The sequence shown here is derived from an EMBL/GenBank/DDBJ whole genome shotgun (WGS) entry which is preliminary data.</text>
</comment>
<evidence type="ECO:0000313" key="10">
    <source>
        <dbReference type="EMBL" id="CAG5100550.1"/>
    </source>
</evidence>
<dbReference type="PANTHER" id="PTHR24006">
    <property type="entry name" value="UBIQUITIN CARBOXYL-TERMINAL HYDROLASE"/>
    <property type="match status" value="1"/>
</dbReference>
<evidence type="ECO:0000256" key="3">
    <source>
        <dbReference type="ARBA" id="ARBA00022771"/>
    </source>
</evidence>
<dbReference type="PROSITE" id="PS50235">
    <property type="entry name" value="USP_3"/>
    <property type="match status" value="1"/>
</dbReference>
<dbReference type="InterPro" id="IPR001394">
    <property type="entry name" value="Peptidase_C19_UCH"/>
</dbReference>
<evidence type="ECO:0000259" key="9">
    <source>
        <dbReference type="PROSITE" id="PS50271"/>
    </source>
</evidence>
<name>A0A8J2MW91_COTCN</name>
<keyword evidence="2" id="KW-0479">Metal-binding</keyword>
<dbReference type="InterPro" id="IPR028889">
    <property type="entry name" value="USP"/>
</dbReference>
<dbReference type="Proteomes" id="UP000786811">
    <property type="component" value="Unassembled WGS sequence"/>
</dbReference>
<dbReference type="GO" id="GO:0005634">
    <property type="term" value="C:nucleus"/>
    <property type="evidence" value="ECO:0007669"/>
    <property type="project" value="TreeGrafter"/>
</dbReference>
<accession>A0A8J2MW91</accession>
<keyword evidence="6" id="KW-0788">Thiol protease</keyword>
<evidence type="ECO:0000256" key="2">
    <source>
        <dbReference type="ARBA" id="ARBA00022723"/>
    </source>
</evidence>
<dbReference type="EC" id="3.4.19.12" evidence="6"/>
<dbReference type="GO" id="GO:0008270">
    <property type="term" value="F:zinc ion binding"/>
    <property type="evidence" value="ECO:0007669"/>
    <property type="project" value="UniProtKB-KW"/>
</dbReference>
<dbReference type="GO" id="GO:0004843">
    <property type="term" value="F:cysteine-type deubiquitinase activity"/>
    <property type="evidence" value="ECO:0007669"/>
    <property type="project" value="UniProtKB-UniRule"/>
</dbReference>
<dbReference type="InterPro" id="IPR001607">
    <property type="entry name" value="Znf_UBP"/>
</dbReference>
<evidence type="ECO:0000256" key="1">
    <source>
        <dbReference type="ARBA" id="ARBA00009085"/>
    </source>
</evidence>
<dbReference type="EMBL" id="CAJNRD030001122">
    <property type="protein sequence ID" value="CAG5100550.1"/>
    <property type="molecule type" value="Genomic_DNA"/>
</dbReference>
<evidence type="ECO:0000259" key="8">
    <source>
        <dbReference type="PROSITE" id="PS50235"/>
    </source>
</evidence>
<dbReference type="InterPro" id="IPR038765">
    <property type="entry name" value="Papain-like_cys_pep_sf"/>
</dbReference>
<protein>
    <recommendedName>
        <fullName evidence="6">Ubiquitin carboxyl-terminal hydrolase</fullName>
        <ecNumber evidence="6">3.4.19.12</ecNumber>
    </recommendedName>
</protein>
<comment type="catalytic activity">
    <reaction evidence="6">
        <text>Thiol-dependent hydrolysis of ester, thioester, amide, peptide and isopeptide bonds formed by the C-terminal Gly of ubiquitin (a 76-residue protein attached to proteins as an intracellular targeting signal).</text>
        <dbReference type="EC" id="3.4.19.12"/>
    </reaction>
</comment>
<evidence type="ECO:0000313" key="11">
    <source>
        <dbReference type="Proteomes" id="UP000786811"/>
    </source>
</evidence>
<dbReference type="SUPFAM" id="SSF54001">
    <property type="entry name" value="Cysteine proteinases"/>
    <property type="match status" value="1"/>
</dbReference>
<dbReference type="AlphaFoldDB" id="A0A8J2MW91"/>
<dbReference type="Gene3D" id="3.90.70.10">
    <property type="entry name" value="Cysteine proteinases"/>
    <property type="match status" value="2"/>
</dbReference>
<dbReference type="Gene3D" id="3.30.40.10">
    <property type="entry name" value="Zinc/RING finger domain, C3HC4 (zinc finger)"/>
    <property type="match status" value="1"/>
</dbReference>
<dbReference type="Pfam" id="PF02148">
    <property type="entry name" value="zf-UBP"/>
    <property type="match status" value="1"/>
</dbReference>
<dbReference type="GO" id="GO:0016579">
    <property type="term" value="P:protein deubiquitination"/>
    <property type="evidence" value="ECO:0007669"/>
    <property type="project" value="InterPro"/>
</dbReference>
<dbReference type="SUPFAM" id="SSF57850">
    <property type="entry name" value="RING/U-box"/>
    <property type="match status" value="1"/>
</dbReference>
<feature type="region of interest" description="Disordered" evidence="7">
    <location>
        <begin position="73"/>
        <end position="93"/>
    </location>
</feature>
<evidence type="ECO:0000256" key="6">
    <source>
        <dbReference type="RuleBase" id="RU366025"/>
    </source>
</evidence>
<dbReference type="GO" id="GO:0006508">
    <property type="term" value="P:proteolysis"/>
    <property type="evidence" value="ECO:0007669"/>
    <property type="project" value="UniProtKB-KW"/>
</dbReference>